<evidence type="ECO:0000313" key="2">
    <source>
        <dbReference type="Proteomes" id="UP000499080"/>
    </source>
</evidence>
<proteinExistence type="predicted"/>
<organism evidence="1 2">
    <name type="scientific">Araneus ventricosus</name>
    <name type="common">Orbweaver spider</name>
    <name type="synonym">Epeira ventricosa</name>
    <dbReference type="NCBI Taxonomy" id="182803"/>
    <lineage>
        <taxon>Eukaryota</taxon>
        <taxon>Metazoa</taxon>
        <taxon>Ecdysozoa</taxon>
        <taxon>Arthropoda</taxon>
        <taxon>Chelicerata</taxon>
        <taxon>Arachnida</taxon>
        <taxon>Araneae</taxon>
        <taxon>Araneomorphae</taxon>
        <taxon>Entelegynae</taxon>
        <taxon>Araneoidea</taxon>
        <taxon>Araneidae</taxon>
        <taxon>Araneus</taxon>
    </lineage>
</organism>
<name>A0A4Y2JQS3_ARAVE</name>
<evidence type="ECO:0000313" key="1">
    <source>
        <dbReference type="EMBL" id="GBM92743.1"/>
    </source>
</evidence>
<accession>A0A4Y2JQS3</accession>
<feature type="non-terminal residue" evidence="1">
    <location>
        <position position="40"/>
    </location>
</feature>
<dbReference type="AlphaFoldDB" id="A0A4Y2JQS3"/>
<reference evidence="1 2" key="1">
    <citation type="journal article" date="2019" name="Sci. Rep.">
        <title>Orb-weaving spider Araneus ventricosus genome elucidates the spidroin gene catalogue.</title>
        <authorList>
            <person name="Kono N."/>
            <person name="Nakamura H."/>
            <person name="Ohtoshi R."/>
            <person name="Moran D.A.P."/>
            <person name="Shinohara A."/>
            <person name="Yoshida Y."/>
            <person name="Fujiwara M."/>
            <person name="Mori M."/>
            <person name="Tomita M."/>
            <person name="Arakawa K."/>
        </authorList>
    </citation>
    <scope>NUCLEOTIDE SEQUENCE [LARGE SCALE GENOMIC DNA]</scope>
</reference>
<dbReference type="EMBL" id="BGPR01111663">
    <property type="protein sequence ID" value="GBM92743.1"/>
    <property type="molecule type" value="Genomic_DNA"/>
</dbReference>
<comment type="caution">
    <text evidence="1">The sequence shown here is derived from an EMBL/GenBank/DDBJ whole genome shotgun (WGS) entry which is preliminary data.</text>
</comment>
<sequence>MNEQRNFSQRVRKEKCGLFLNLTLQQNGFDDGLHKRDVPK</sequence>
<keyword evidence="2" id="KW-1185">Reference proteome</keyword>
<gene>
    <name evidence="1" type="ORF">AVEN_200175_1</name>
</gene>
<dbReference type="Proteomes" id="UP000499080">
    <property type="component" value="Unassembled WGS sequence"/>
</dbReference>
<protein>
    <submittedName>
        <fullName evidence="1">Uncharacterized protein</fullName>
    </submittedName>
</protein>